<reference evidence="1" key="1">
    <citation type="submission" date="2019-09" db="EMBL/GenBank/DDBJ databases">
        <authorList>
            <person name="Yang H."/>
        </authorList>
    </citation>
    <scope>NUCLEOTIDE SEQUENCE</scope>
</reference>
<sequence>MENTNSPERSVIQYVRSSRAFRQFKNPPQPHMCIQDTLKDTTEKMFINVLGWQKIANPKQYSDPIPLYGGMQVPQGCGPNSNKPPLLVFAVMVNPDILKANGKNATNPTDRDALVNLLCDFVEAMNPGLALARKPVILRDRDLAGELKDVWLAVQKKRDKEKEGNQEVMYKVYDIDGVGNDEVNDDERQANLRYNQGDGGSPTKVQNNRKNAVKSSKQILMNAGQKSEFDLGMNNCQLNQNHSNRDNKCATDTTYCTPVYEQIVSYSENHNQINDIQEKFTKHDANASTSFTAEWDALHGKPSDGWEDFSKRNINSIKSNEADTRQRCSKTENGKLVNKTQYNFFPVFNKTEADSSIDNVSNEQNLRIEEKAKIILDPMQKLVLHSTDNKICDNNSSALSSLSS</sequence>
<dbReference type="AlphaFoldDB" id="A0A7G4KBW7"/>
<name>A0A7G4KBW7_9NEOP</name>
<dbReference type="PANTHER" id="PTHR22997">
    <property type="entry name" value="PIH1 DOMAIN-CONTAINING PROTEIN 1"/>
    <property type="match status" value="1"/>
</dbReference>
<gene>
    <name evidence="1" type="primary">OR38</name>
</gene>
<proteinExistence type="evidence at transcript level"/>
<dbReference type="GO" id="GO:0005737">
    <property type="term" value="C:cytoplasm"/>
    <property type="evidence" value="ECO:0007669"/>
    <property type="project" value="TreeGrafter"/>
</dbReference>
<dbReference type="PANTHER" id="PTHR22997:SF3">
    <property type="entry name" value="PROTEIN KINTOUN"/>
    <property type="match status" value="1"/>
</dbReference>
<protein>
    <submittedName>
        <fullName evidence="1">Odorant receptor</fullName>
    </submittedName>
</protein>
<organism evidence="1">
    <name type="scientific">Histia rhodope</name>
    <dbReference type="NCBI Taxonomy" id="1453155"/>
    <lineage>
        <taxon>Eukaryota</taxon>
        <taxon>Metazoa</taxon>
        <taxon>Ecdysozoa</taxon>
        <taxon>Arthropoda</taxon>
        <taxon>Hexapoda</taxon>
        <taxon>Insecta</taxon>
        <taxon>Pterygota</taxon>
        <taxon>Neoptera</taxon>
        <taxon>Endopterygota</taxon>
        <taxon>Lepidoptera</taxon>
        <taxon>Glossata</taxon>
        <taxon>Ditrysia</taxon>
        <taxon>Zygaenoidea</taxon>
        <taxon>Zygaenidae</taxon>
        <taxon>Chalcosiinae</taxon>
        <taxon>Histia</taxon>
    </lineage>
</organism>
<dbReference type="EMBL" id="MN515205">
    <property type="protein sequence ID" value="QMS80353.1"/>
    <property type="molecule type" value="mRNA"/>
</dbReference>
<accession>A0A7G4KBW7</accession>
<keyword evidence="1" id="KW-0675">Receptor</keyword>
<evidence type="ECO:0000313" key="1">
    <source>
        <dbReference type="EMBL" id="QMS80353.1"/>
    </source>
</evidence>
<dbReference type="InterPro" id="IPR050734">
    <property type="entry name" value="PIH1/Kintoun_subfamily"/>
</dbReference>